<dbReference type="InterPro" id="IPR036390">
    <property type="entry name" value="WH_DNA-bd_sf"/>
</dbReference>
<evidence type="ECO:0000313" key="7">
    <source>
        <dbReference type="EMBL" id="AWK74528.1"/>
    </source>
</evidence>
<evidence type="ECO:0000259" key="6">
    <source>
        <dbReference type="PROSITE" id="PS50995"/>
    </source>
</evidence>
<evidence type="ECO:0000256" key="5">
    <source>
        <dbReference type="ARBA" id="ARBA00023163"/>
    </source>
</evidence>
<dbReference type="InterPro" id="IPR011991">
    <property type="entry name" value="ArsR-like_HTH"/>
</dbReference>
<dbReference type="InterPro" id="IPR000835">
    <property type="entry name" value="HTH_MarR-typ"/>
</dbReference>
<feature type="domain" description="HTH marR-type" evidence="6">
    <location>
        <begin position="13"/>
        <end position="143"/>
    </location>
</feature>
<dbReference type="PRINTS" id="PR00598">
    <property type="entry name" value="HTHMARR"/>
</dbReference>
<evidence type="ECO:0000256" key="1">
    <source>
        <dbReference type="ARBA" id="ARBA00004496"/>
    </source>
</evidence>
<dbReference type="GO" id="GO:0003700">
    <property type="term" value="F:DNA-binding transcription factor activity"/>
    <property type="evidence" value="ECO:0007669"/>
    <property type="project" value="InterPro"/>
</dbReference>
<dbReference type="PANTHER" id="PTHR33164:SF5">
    <property type="entry name" value="ORGANIC HYDROPEROXIDE RESISTANCE TRANSCRIPTIONAL REGULATOR"/>
    <property type="match status" value="1"/>
</dbReference>
<dbReference type="PROSITE" id="PS50995">
    <property type="entry name" value="HTH_MARR_2"/>
    <property type="match status" value="1"/>
</dbReference>
<dbReference type="FunFam" id="1.10.10.10:FF:000163">
    <property type="entry name" value="MarR family transcriptional regulator"/>
    <property type="match status" value="1"/>
</dbReference>
<dbReference type="PANTHER" id="PTHR33164">
    <property type="entry name" value="TRANSCRIPTIONAL REGULATOR, MARR FAMILY"/>
    <property type="match status" value="1"/>
</dbReference>
<dbReference type="CDD" id="cd00090">
    <property type="entry name" value="HTH_ARSR"/>
    <property type="match status" value="1"/>
</dbReference>
<evidence type="ECO:0000256" key="4">
    <source>
        <dbReference type="ARBA" id="ARBA00023125"/>
    </source>
</evidence>
<dbReference type="AlphaFoldDB" id="A0A2S2C1A3"/>
<reference evidence="7 8" key="1">
    <citation type="submission" date="2017-05" db="EMBL/GenBank/DDBJ databases">
        <title>Isolation of Rhodococcus sp. S2-17 biodegrading of BP-3.</title>
        <authorList>
            <person name="Lee Y."/>
            <person name="Kim K.H."/>
            <person name="Chun B.H."/>
            <person name="Jung H.S."/>
            <person name="Jeon C.O."/>
        </authorList>
    </citation>
    <scope>NUCLEOTIDE SEQUENCE [LARGE SCALE GENOMIC DNA]</scope>
    <source>
        <strain evidence="7 8">S2-17</strain>
    </source>
</reference>
<dbReference type="SMART" id="SM00347">
    <property type="entry name" value="HTH_MARR"/>
    <property type="match status" value="1"/>
</dbReference>
<dbReference type="Proteomes" id="UP000245711">
    <property type="component" value="Chromosome"/>
</dbReference>
<keyword evidence="8" id="KW-1185">Reference proteome</keyword>
<gene>
    <name evidence="7" type="ORF">CBI38_26245</name>
</gene>
<sequence length="156" mass="16674">MTTNVADDPLALDRQVCFALAVANRAVLGVYRPILEPLGLTHPQYLVMLALWGTSPMSVKEIGSALQLDSPTLSPLLKRLESSGLLTRTRSADDERQLVVELTDAGRALRAQAEKVPPAVVEALGVELSELMELHRVLTRINAAAVKAGALGGVDK</sequence>
<comment type="subcellular location">
    <subcellularLocation>
        <location evidence="1">Cytoplasm</location>
    </subcellularLocation>
</comment>
<keyword evidence="3" id="KW-0805">Transcription regulation</keyword>
<dbReference type="OrthoDB" id="9806864at2"/>
<dbReference type="InterPro" id="IPR036388">
    <property type="entry name" value="WH-like_DNA-bd_sf"/>
</dbReference>
<organism evidence="7 8">
    <name type="scientific">Rhodococcus oxybenzonivorans</name>
    <dbReference type="NCBI Taxonomy" id="1990687"/>
    <lineage>
        <taxon>Bacteria</taxon>
        <taxon>Bacillati</taxon>
        <taxon>Actinomycetota</taxon>
        <taxon>Actinomycetes</taxon>
        <taxon>Mycobacteriales</taxon>
        <taxon>Nocardiaceae</taxon>
        <taxon>Rhodococcus</taxon>
    </lineage>
</organism>
<dbReference type="InterPro" id="IPR055166">
    <property type="entry name" value="Transc_reg_Sar_Rot_HTH"/>
</dbReference>
<evidence type="ECO:0000256" key="2">
    <source>
        <dbReference type="ARBA" id="ARBA00022490"/>
    </source>
</evidence>
<evidence type="ECO:0000256" key="3">
    <source>
        <dbReference type="ARBA" id="ARBA00023015"/>
    </source>
</evidence>
<keyword evidence="4" id="KW-0238">DNA-binding</keyword>
<keyword evidence="2" id="KW-0963">Cytoplasm</keyword>
<name>A0A2S2C1A3_9NOCA</name>
<dbReference type="Gene3D" id="1.10.10.10">
    <property type="entry name" value="Winged helix-like DNA-binding domain superfamily/Winged helix DNA-binding domain"/>
    <property type="match status" value="1"/>
</dbReference>
<dbReference type="GO" id="GO:0005737">
    <property type="term" value="C:cytoplasm"/>
    <property type="evidence" value="ECO:0007669"/>
    <property type="project" value="UniProtKB-SubCell"/>
</dbReference>
<dbReference type="GO" id="GO:0003677">
    <property type="term" value="F:DNA binding"/>
    <property type="evidence" value="ECO:0007669"/>
    <property type="project" value="UniProtKB-KW"/>
</dbReference>
<dbReference type="InterPro" id="IPR039422">
    <property type="entry name" value="MarR/SlyA-like"/>
</dbReference>
<dbReference type="Pfam" id="PF22381">
    <property type="entry name" value="Staph_reg_Sar_Rot"/>
    <property type="match status" value="1"/>
</dbReference>
<dbReference type="GO" id="GO:0006950">
    <property type="term" value="P:response to stress"/>
    <property type="evidence" value="ECO:0007669"/>
    <property type="project" value="TreeGrafter"/>
</dbReference>
<evidence type="ECO:0000313" key="8">
    <source>
        <dbReference type="Proteomes" id="UP000245711"/>
    </source>
</evidence>
<dbReference type="EMBL" id="CP021354">
    <property type="protein sequence ID" value="AWK74528.1"/>
    <property type="molecule type" value="Genomic_DNA"/>
</dbReference>
<dbReference type="SUPFAM" id="SSF46785">
    <property type="entry name" value="Winged helix' DNA-binding domain"/>
    <property type="match status" value="1"/>
</dbReference>
<dbReference type="RefSeq" id="WP_109333539.1">
    <property type="nucleotide sequence ID" value="NZ_CP021354.1"/>
</dbReference>
<keyword evidence="5" id="KW-0804">Transcription</keyword>
<protein>
    <submittedName>
        <fullName evidence="7">MarR family transcriptional regulator</fullName>
    </submittedName>
</protein>
<proteinExistence type="predicted"/>
<accession>A0A2S2C1A3</accession>
<dbReference type="KEGG" id="roz:CBI38_26245"/>